<sequence>MAETSLALYLQGRFSRSTAGKLPQDIKGRAPRRMVNVGEKCKDTQEQSR</sequence>
<reference evidence="2 3" key="1">
    <citation type="submission" date="2019-05" db="EMBL/GenBank/DDBJ databases">
        <title>Another draft genome of Portunus trituberculatus and its Hox gene families provides insights of decapod evolution.</title>
        <authorList>
            <person name="Jeong J.-H."/>
            <person name="Song I."/>
            <person name="Kim S."/>
            <person name="Choi T."/>
            <person name="Kim D."/>
            <person name="Ryu S."/>
            <person name="Kim W."/>
        </authorList>
    </citation>
    <scope>NUCLEOTIDE SEQUENCE [LARGE SCALE GENOMIC DNA]</scope>
    <source>
        <tissue evidence="2">Muscle</tissue>
    </source>
</reference>
<dbReference type="Proteomes" id="UP000324222">
    <property type="component" value="Unassembled WGS sequence"/>
</dbReference>
<evidence type="ECO:0000256" key="1">
    <source>
        <dbReference type="SAM" id="MobiDB-lite"/>
    </source>
</evidence>
<evidence type="ECO:0000313" key="2">
    <source>
        <dbReference type="EMBL" id="MPC93698.1"/>
    </source>
</evidence>
<protein>
    <submittedName>
        <fullName evidence="2">Uncharacterized protein</fullName>
    </submittedName>
</protein>
<dbReference type="AlphaFoldDB" id="A0A5B7JKY5"/>
<proteinExistence type="predicted"/>
<gene>
    <name evidence="2" type="ORF">E2C01_088838</name>
</gene>
<keyword evidence="3" id="KW-1185">Reference proteome</keyword>
<feature type="region of interest" description="Disordered" evidence="1">
    <location>
        <begin position="19"/>
        <end position="49"/>
    </location>
</feature>
<accession>A0A5B7JKY5</accession>
<feature type="compositionally biased region" description="Basic and acidic residues" evidence="1">
    <location>
        <begin position="39"/>
        <end position="49"/>
    </location>
</feature>
<comment type="caution">
    <text evidence="2">The sequence shown here is derived from an EMBL/GenBank/DDBJ whole genome shotgun (WGS) entry which is preliminary data.</text>
</comment>
<evidence type="ECO:0000313" key="3">
    <source>
        <dbReference type="Proteomes" id="UP000324222"/>
    </source>
</evidence>
<organism evidence="2 3">
    <name type="scientific">Portunus trituberculatus</name>
    <name type="common">Swimming crab</name>
    <name type="synonym">Neptunus trituberculatus</name>
    <dbReference type="NCBI Taxonomy" id="210409"/>
    <lineage>
        <taxon>Eukaryota</taxon>
        <taxon>Metazoa</taxon>
        <taxon>Ecdysozoa</taxon>
        <taxon>Arthropoda</taxon>
        <taxon>Crustacea</taxon>
        <taxon>Multicrustacea</taxon>
        <taxon>Malacostraca</taxon>
        <taxon>Eumalacostraca</taxon>
        <taxon>Eucarida</taxon>
        <taxon>Decapoda</taxon>
        <taxon>Pleocyemata</taxon>
        <taxon>Brachyura</taxon>
        <taxon>Eubrachyura</taxon>
        <taxon>Portunoidea</taxon>
        <taxon>Portunidae</taxon>
        <taxon>Portuninae</taxon>
        <taxon>Portunus</taxon>
    </lineage>
</organism>
<dbReference type="EMBL" id="VSRR010095768">
    <property type="protein sequence ID" value="MPC93698.1"/>
    <property type="molecule type" value="Genomic_DNA"/>
</dbReference>
<name>A0A5B7JKY5_PORTR</name>